<comment type="caution">
    <text evidence="1">The sequence shown here is derived from an EMBL/GenBank/DDBJ whole genome shotgun (WGS) entry which is preliminary data.</text>
</comment>
<proteinExistence type="predicted"/>
<evidence type="ECO:0000313" key="2">
    <source>
        <dbReference type="Proteomes" id="UP000019854"/>
    </source>
</evidence>
<evidence type="ECO:0000313" key="1">
    <source>
        <dbReference type="EMBL" id="ETZ87385.1"/>
    </source>
</evidence>
<accession>A0A829PI66</accession>
<gene>
    <name evidence="1" type="ORF">L829_0931</name>
</gene>
<organism evidence="1 2">
    <name type="scientific">Mycobacteroides abscessus MAB_030201_1075</name>
    <dbReference type="NCBI Taxonomy" id="1335410"/>
    <lineage>
        <taxon>Bacteria</taxon>
        <taxon>Bacillati</taxon>
        <taxon>Actinomycetota</taxon>
        <taxon>Actinomycetes</taxon>
        <taxon>Mycobacteriales</taxon>
        <taxon>Mycobacteriaceae</taxon>
        <taxon>Mycobacteroides</taxon>
        <taxon>Mycobacteroides abscessus</taxon>
    </lineage>
</organism>
<protein>
    <submittedName>
        <fullName evidence="1">Uncharacterized protein</fullName>
    </submittedName>
</protein>
<dbReference type="AlphaFoldDB" id="A0A829PI66"/>
<reference evidence="1 2" key="1">
    <citation type="submission" date="2014-01" db="EMBL/GenBank/DDBJ databases">
        <authorList>
            <person name="Zelazny A."/>
            <person name="Olivier K."/>
            <person name="Sampaio E.P."/>
            <person name="Holland S.M."/>
            <person name="Tallon L.J."/>
            <person name="Sadzewicz L.K."/>
            <person name="Sengamalay N."/>
            <person name="Fraser C.M."/>
            <person name="Hine E."/>
            <person name="Shefchek K.A."/>
            <person name="Das S.P."/>
            <person name="Shallom S.J."/>
            <person name="Agrawal S."/>
            <person name="Tettelin H."/>
        </authorList>
    </citation>
    <scope>NUCLEOTIDE SEQUENCE [LARGE SCALE GENOMIC DNA]</scope>
    <source>
        <strain evidence="1 2">MAB_030201_1075</strain>
    </source>
</reference>
<dbReference type="EMBL" id="JAOX01000001">
    <property type="protein sequence ID" value="ETZ87385.1"/>
    <property type="molecule type" value="Genomic_DNA"/>
</dbReference>
<sequence>MQPDPAYTVIMTQTVKASELSSIRHYGPLFIDDGSPQSGVNGPALFARKVKTLGVHGGTSIGGREQITAEFYDGTPGRVFDLDDDVVVYSILPGTDLSS</sequence>
<dbReference type="Proteomes" id="UP000019854">
    <property type="component" value="Unassembled WGS sequence"/>
</dbReference>
<name>A0A829PI66_9MYCO</name>